<evidence type="ECO:0000313" key="2">
    <source>
        <dbReference type="Proteomes" id="UP000224567"/>
    </source>
</evidence>
<proteinExistence type="predicted"/>
<dbReference type="PANTHER" id="PTHR33022:SF13">
    <property type="entry name" value="UBIQUITIN-LIKE PROTEASE FAMILY PROFILE DOMAIN-CONTAINING PROTEIN"/>
    <property type="match status" value="1"/>
</dbReference>
<protein>
    <submittedName>
        <fullName evidence="1">Uncharacterized protein</fullName>
    </submittedName>
</protein>
<comment type="caution">
    <text evidence="1">The sequence shown here is derived from an EMBL/GenBank/DDBJ whole genome shotgun (WGS) entry which is preliminary data.</text>
</comment>
<dbReference type="OrthoDB" id="1291327at2759"/>
<dbReference type="Proteomes" id="UP000224567">
    <property type="component" value="Unassembled WGS sequence"/>
</dbReference>
<accession>A0A2G2XC79</accession>
<dbReference type="AlphaFoldDB" id="A0A2G2XC79"/>
<name>A0A2G2XC79_CAPBA</name>
<dbReference type="PANTHER" id="PTHR33022">
    <property type="entry name" value="DUF1985 DOMAIN-CONTAINING PROTEIN"/>
    <property type="match status" value="1"/>
</dbReference>
<sequence length="93" mass="10648">MSNPFDVEYVEGIAQQPIGSLVFVVAYVEYLSDGLQVPNDRLDAKLLHKIYATLLWRYGEAKSLKLYARDIKDLQWPKANSIAPDEEQLVHIE</sequence>
<reference evidence="1 2" key="1">
    <citation type="journal article" date="2017" name="Genome Biol.">
        <title>New reference genome sequences of hot pepper reveal the massive evolution of plant disease-resistance genes by retroduplication.</title>
        <authorList>
            <person name="Kim S."/>
            <person name="Park J."/>
            <person name="Yeom S.I."/>
            <person name="Kim Y.M."/>
            <person name="Seo E."/>
            <person name="Kim K.T."/>
            <person name="Kim M.S."/>
            <person name="Lee J.M."/>
            <person name="Cheong K."/>
            <person name="Shin H.S."/>
            <person name="Kim S.B."/>
            <person name="Han K."/>
            <person name="Lee J."/>
            <person name="Park M."/>
            <person name="Lee H.A."/>
            <person name="Lee H.Y."/>
            <person name="Lee Y."/>
            <person name="Oh S."/>
            <person name="Lee J.H."/>
            <person name="Choi E."/>
            <person name="Choi E."/>
            <person name="Lee S.E."/>
            <person name="Jeon J."/>
            <person name="Kim H."/>
            <person name="Choi G."/>
            <person name="Song H."/>
            <person name="Lee J."/>
            <person name="Lee S.C."/>
            <person name="Kwon J.K."/>
            <person name="Lee H.Y."/>
            <person name="Koo N."/>
            <person name="Hong Y."/>
            <person name="Kim R.W."/>
            <person name="Kang W.H."/>
            <person name="Huh J.H."/>
            <person name="Kang B.C."/>
            <person name="Yang T.J."/>
            <person name="Lee Y.H."/>
            <person name="Bennetzen J.L."/>
            <person name="Choi D."/>
        </authorList>
    </citation>
    <scope>NUCLEOTIDE SEQUENCE [LARGE SCALE GENOMIC DNA]</scope>
    <source>
        <strain evidence="2">cv. PBC81</strain>
    </source>
</reference>
<organism evidence="1 2">
    <name type="scientific">Capsicum baccatum</name>
    <name type="common">Peruvian pepper</name>
    <dbReference type="NCBI Taxonomy" id="33114"/>
    <lineage>
        <taxon>Eukaryota</taxon>
        <taxon>Viridiplantae</taxon>
        <taxon>Streptophyta</taxon>
        <taxon>Embryophyta</taxon>
        <taxon>Tracheophyta</taxon>
        <taxon>Spermatophyta</taxon>
        <taxon>Magnoliopsida</taxon>
        <taxon>eudicotyledons</taxon>
        <taxon>Gunneridae</taxon>
        <taxon>Pentapetalae</taxon>
        <taxon>asterids</taxon>
        <taxon>lamiids</taxon>
        <taxon>Solanales</taxon>
        <taxon>Solanaceae</taxon>
        <taxon>Solanoideae</taxon>
        <taxon>Capsiceae</taxon>
        <taxon>Capsicum</taxon>
    </lineage>
</organism>
<evidence type="ECO:0000313" key="1">
    <source>
        <dbReference type="EMBL" id="PHT55112.1"/>
    </source>
</evidence>
<reference evidence="2" key="2">
    <citation type="journal article" date="2017" name="J. Anim. Genet.">
        <title>Multiple reference genome sequences of hot pepper reveal the massive evolution of plant disease resistance genes by retroduplication.</title>
        <authorList>
            <person name="Kim S."/>
            <person name="Park J."/>
            <person name="Yeom S.-I."/>
            <person name="Kim Y.-M."/>
            <person name="Seo E."/>
            <person name="Kim K.-T."/>
            <person name="Kim M.-S."/>
            <person name="Lee J.M."/>
            <person name="Cheong K."/>
            <person name="Shin H.-S."/>
            <person name="Kim S.-B."/>
            <person name="Han K."/>
            <person name="Lee J."/>
            <person name="Park M."/>
            <person name="Lee H.-A."/>
            <person name="Lee H.-Y."/>
            <person name="Lee Y."/>
            <person name="Oh S."/>
            <person name="Lee J.H."/>
            <person name="Choi E."/>
            <person name="Choi E."/>
            <person name="Lee S.E."/>
            <person name="Jeon J."/>
            <person name="Kim H."/>
            <person name="Choi G."/>
            <person name="Song H."/>
            <person name="Lee J."/>
            <person name="Lee S.-C."/>
            <person name="Kwon J.-K."/>
            <person name="Lee H.-Y."/>
            <person name="Koo N."/>
            <person name="Hong Y."/>
            <person name="Kim R.W."/>
            <person name="Kang W.-H."/>
            <person name="Huh J.H."/>
            <person name="Kang B.-C."/>
            <person name="Yang T.-J."/>
            <person name="Lee Y.-H."/>
            <person name="Bennetzen J.L."/>
            <person name="Choi D."/>
        </authorList>
    </citation>
    <scope>NUCLEOTIDE SEQUENCE [LARGE SCALE GENOMIC DNA]</scope>
    <source>
        <strain evidence="2">cv. PBC81</strain>
    </source>
</reference>
<dbReference type="EMBL" id="MLFT02000002">
    <property type="protein sequence ID" value="PHT55112.1"/>
    <property type="molecule type" value="Genomic_DNA"/>
</dbReference>
<gene>
    <name evidence="1" type="ORF">CQW23_03598</name>
</gene>
<keyword evidence="2" id="KW-1185">Reference proteome</keyword>